<evidence type="ECO:0000313" key="1">
    <source>
        <dbReference type="EMBL" id="ELW64789.1"/>
    </source>
</evidence>
<name>L9KQM7_TUPCH</name>
<organism evidence="1 2">
    <name type="scientific">Tupaia chinensis</name>
    <name type="common">Chinese tree shrew</name>
    <name type="synonym">Tupaia belangeri chinensis</name>
    <dbReference type="NCBI Taxonomy" id="246437"/>
    <lineage>
        <taxon>Eukaryota</taxon>
        <taxon>Metazoa</taxon>
        <taxon>Chordata</taxon>
        <taxon>Craniata</taxon>
        <taxon>Vertebrata</taxon>
        <taxon>Euteleostomi</taxon>
        <taxon>Mammalia</taxon>
        <taxon>Eutheria</taxon>
        <taxon>Euarchontoglires</taxon>
        <taxon>Scandentia</taxon>
        <taxon>Tupaiidae</taxon>
        <taxon>Tupaia</taxon>
    </lineage>
</organism>
<keyword evidence="2" id="KW-1185">Reference proteome</keyword>
<accession>L9KQM7</accession>
<dbReference type="EMBL" id="KB320713">
    <property type="protein sequence ID" value="ELW64789.1"/>
    <property type="molecule type" value="Genomic_DNA"/>
</dbReference>
<protein>
    <submittedName>
        <fullName evidence="1">Uncharacterized protein</fullName>
    </submittedName>
</protein>
<dbReference type="AlphaFoldDB" id="L9KQM7"/>
<gene>
    <name evidence="1" type="ORF">TREES_T100017103</name>
</gene>
<dbReference type="Proteomes" id="UP000011518">
    <property type="component" value="Unassembled WGS sequence"/>
</dbReference>
<sequence length="79" mass="8705">MESESPLSLFGGRMPTECHLEVATMNRKTGGANVFPEKQPLGSLPGLPVEDEEEDRNLIHCKSVQTQNPGWSFQAHSPQ</sequence>
<reference evidence="2" key="2">
    <citation type="journal article" date="2013" name="Nat. Commun.">
        <title>Genome of the Chinese tree shrew.</title>
        <authorList>
            <person name="Fan Y."/>
            <person name="Huang Z.Y."/>
            <person name="Cao C.C."/>
            <person name="Chen C.S."/>
            <person name="Chen Y.X."/>
            <person name="Fan D.D."/>
            <person name="He J."/>
            <person name="Hou H.L."/>
            <person name="Hu L."/>
            <person name="Hu X.T."/>
            <person name="Jiang X.T."/>
            <person name="Lai R."/>
            <person name="Lang Y.S."/>
            <person name="Liang B."/>
            <person name="Liao S.G."/>
            <person name="Mu D."/>
            <person name="Ma Y.Y."/>
            <person name="Niu Y.Y."/>
            <person name="Sun X.Q."/>
            <person name="Xia J.Q."/>
            <person name="Xiao J."/>
            <person name="Xiong Z.Q."/>
            <person name="Xu L."/>
            <person name="Yang L."/>
            <person name="Zhang Y."/>
            <person name="Zhao W."/>
            <person name="Zhao X.D."/>
            <person name="Zheng Y.T."/>
            <person name="Zhou J.M."/>
            <person name="Zhu Y.B."/>
            <person name="Zhang G.J."/>
            <person name="Wang J."/>
            <person name="Yao Y.G."/>
        </authorList>
    </citation>
    <scope>NUCLEOTIDE SEQUENCE [LARGE SCALE GENOMIC DNA]</scope>
</reference>
<dbReference type="InParanoid" id="L9KQM7"/>
<proteinExistence type="predicted"/>
<reference evidence="2" key="1">
    <citation type="submission" date="2012-07" db="EMBL/GenBank/DDBJ databases">
        <title>Genome of the Chinese tree shrew, a rising model animal genetically related to primates.</title>
        <authorList>
            <person name="Zhang G."/>
            <person name="Fan Y."/>
            <person name="Yao Y."/>
            <person name="Huang Z."/>
        </authorList>
    </citation>
    <scope>NUCLEOTIDE SEQUENCE [LARGE SCALE GENOMIC DNA]</scope>
</reference>
<evidence type="ECO:0000313" key="2">
    <source>
        <dbReference type="Proteomes" id="UP000011518"/>
    </source>
</evidence>